<dbReference type="GO" id="GO:0050684">
    <property type="term" value="P:regulation of mRNA processing"/>
    <property type="evidence" value="ECO:0007669"/>
    <property type="project" value="TreeGrafter"/>
</dbReference>
<feature type="region of interest" description="Disordered" evidence="9">
    <location>
        <begin position="1"/>
        <end position="32"/>
    </location>
</feature>
<accession>A0AAI9X1N9</accession>
<evidence type="ECO:0000256" key="6">
    <source>
        <dbReference type="ARBA" id="ARBA00022840"/>
    </source>
</evidence>
<keyword evidence="11" id="KW-1185">Reference proteome</keyword>
<reference evidence="10" key="2">
    <citation type="journal article" date="2016" name="Fungal Biol.">
        <title>Ochratoxin A production by Penicillium thymicola.</title>
        <authorList>
            <person name="Nguyen H.D.T."/>
            <person name="McMullin D.R."/>
            <person name="Ponomareva E."/>
            <person name="Riley R."/>
            <person name="Pomraning K.R."/>
            <person name="Baker S.E."/>
            <person name="Seifert K.A."/>
        </authorList>
    </citation>
    <scope>NUCLEOTIDE SEQUENCE</scope>
    <source>
        <strain evidence="10">DAOM 180753</strain>
    </source>
</reference>
<dbReference type="GO" id="GO:0005524">
    <property type="term" value="F:ATP binding"/>
    <property type="evidence" value="ECO:0007669"/>
    <property type="project" value="UniProtKB-KW"/>
</dbReference>
<evidence type="ECO:0000256" key="8">
    <source>
        <dbReference type="ARBA" id="ARBA00048679"/>
    </source>
</evidence>
<evidence type="ECO:0000256" key="4">
    <source>
        <dbReference type="ARBA" id="ARBA00022741"/>
    </source>
</evidence>
<dbReference type="PANTHER" id="PTHR47634:SF9">
    <property type="entry name" value="PROTEIN KINASE DOMAIN-CONTAINING PROTEIN-RELATED"/>
    <property type="match status" value="1"/>
</dbReference>
<evidence type="ECO:0000256" key="7">
    <source>
        <dbReference type="ARBA" id="ARBA00047899"/>
    </source>
</evidence>
<feature type="compositionally biased region" description="Low complexity" evidence="9">
    <location>
        <begin position="16"/>
        <end position="32"/>
    </location>
</feature>
<dbReference type="Proteomes" id="UP001227192">
    <property type="component" value="Unassembled WGS sequence"/>
</dbReference>
<keyword evidence="2" id="KW-0723">Serine/threonine-protein kinase</keyword>
<organism evidence="10 11">
    <name type="scientific">Penicillium thymicola</name>
    <dbReference type="NCBI Taxonomy" id="293382"/>
    <lineage>
        <taxon>Eukaryota</taxon>
        <taxon>Fungi</taxon>
        <taxon>Dikarya</taxon>
        <taxon>Ascomycota</taxon>
        <taxon>Pezizomycotina</taxon>
        <taxon>Eurotiomycetes</taxon>
        <taxon>Eurotiomycetidae</taxon>
        <taxon>Eurotiales</taxon>
        <taxon>Aspergillaceae</taxon>
        <taxon>Penicillium</taxon>
    </lineage>
</organism>
<evidence type="ECO:0000256" key="9">
    <source>
        <dbReference type="SAM" id="MobiDB-lite"/>
    </source>
</evidence>
<proteinExistence type="predicted"/>
<comment type="catalytic activity">
    <reaction evidence="8">
        <text>L-seryl-[protein] + ATP = O-phospho-L-seryl-[protein] + ADP + H(+)</text>
        <dbReference type="Rhea" id="RHEA:17989"/>
        <dbReference type="Rhea" id="RHEA-COMP:9863"/>
        <dbReference type="Rhea" id="RHEA-COMP:11604"/>
        <dbReference type="ChEBI" id="CHEBI:15378"/>
        <dbReference type="ChEBI" id="CHEBI:29999"/>
        <dbReference type="ChEBI" id="CHEBI:30616"/>
        <dbReference type="ChEBI" id="CHEBI:83421"/>
        <dbReference type="ChEBI" id="CHEBI:456216"/>
        <dbReference type="EC" id="2.7.11.1"/>
    </reaction>
</comment>
<dbReference type="PANTHER" id="PTHR47634">
    <property type="entry name" value="PROTEIN KINASE DOMAIN-CONTAINING PROTEIN-RELATED"/>
    <property type="match status" value="1"/>
</dbReference>
<dbReference type="GO" id="GO:0000245">
    <property type="term" value="P:spliceosomal complex assembly"/>
    <property type="evidence" value="ECO:0007669"/>
    <property type="project" value="TreeGrafter"/>
</dbReference>
<dbReference type="EC" id="2.7.11.1" evidence="1"/>
<protein>
    <recommendedName>
        <fullName evidence="1">non-specific serine/threonine protein kinase</fullName>
        <ecNumber evidence="1">2.7.11.1</ecNumber>
    </recommendedName>
</protein>
<evidence type="ECO:0000256" key="5">
    <source>
        <dbReference type="ARBA" id="ARBA00022777"/>
    </source>
</evidence>
<dbReference type="GO" id="GO:0005634">
    <property type="term" value="C:nucleus"/>
    <property type="evidence" value="ECO:0007669"/>
    <property type="project" value="TreeGrafter"/>
</dbReference>
<evidence type="ECO:0000256" key="3">
    <source>
        <dbReference type="ARBA" id="ARBA00022679"/>
    </source>
</evidence>
<name>A0AAI9X1N9_PENTH</name>
<dbReference type="Gene3D" id="3.30.200.20">
    <property type="entry name" value="Phosphorylase Kinase, domain 1"/>
    <property type="match status" value="1"/>
</dbReference>
<evidence type="ECO:0000313" key="11">
    <source>
        <dbReference type="Proteomes" id="UP001227192"/>
    </source>
</evidence>
<reference evidence="10" key="1">
    <citation type="submission" date="2015-06" db="EMBL/GenBank/DDBJ databases">
        <authorList>
            <person name="Nguyen H."/>
        </authorList>
    </citation>
    <scope>NUCLEOTIDE SEQUENCE</scope>
    <source>
        <strain evidence="10">DAOM 180753</strain>
    </source>
</reference>
<evidence type="ECO:0000256" key="2">
    <source>
        <dbReference type="ARBA" id="ARBA00022527"/>
    </source>
</evidence>
<keyword evidence="4" id="KW-0547">Nucleotide-binding</keyword>
<comment type="caution">
    <text evidence="10">The sequence shown here is derived from an EMBL/GenBank/DDBJ whole genome shotgun (WGS) entry which is preliminary data.</text>
</comment>
<dbReference type="InterPro" id="IPR051334">
    <property type="entry name" value="SRPK"/>
</dbReference>
<comment type="catalytic activity">
    <reaction evidence="7">
        <text>L-threonyl-[protein] + ATP = O-phospho-L-threonyl-[protein] + ADP + H(+)</text>
        <dbReference type="Rhea" id="RHEA:46608"/>
        <dbReference type="Rhea" id="RHEA-COMP:11060"/>
        <dbReference type="Rhea" id="RHEA-COMP:11605"/>
        <dbReference type="ChEBI" id="CHEBI:15378"/>
        <dbReference type="ChEBI" id="CHEBI:30013"/>
        <dbReference type="ChEBI" id="CHEBI:30616"/>
        <dbReference type="ChEBI" id="CHEBI:61977"/>
        <dbReference type="ChEBI" id="CHEBI:456216"/>
        <dbReference type="EC" id="2.7.11.1"/>
    </reaction>
</comment>
<dbReference type="GO" id="GO:0004674">
    <property type="term" value="F:protein serine/threonine kinase activity"/>
    <property type="evidence" value="ECO:0007669"/>
    <property type="project" value="UniProtKB-KW"/>
</dbReference>
<sequence>MSTYISLKAGEMSRDTNGSSGSRPSTTGPGKTQYRLIEYVEDLDRYCPGGYHPLKIGDSSYHNRDDLVDGRYRLVDKLGYGGYSTIWLARDLNFRT</sequence>
<gene>
    <name evidence="10" type="ORF">VN97_g12870</name>
</gene>
<keyword evidence="3" id="KW-0808">Transferase</keyword>
<keyword evidence="5" id="KW-0418">Kinase</keyword>
<evidence type="ECO:0000313" key="10">
    <source>
        <dbReference type="EMBL" id="KAJ9480671.1"/>
    </source>
</evidence>
<keyword evidence="6" id="KW-0067">ATP-binding</keyword>
<evidence type="ECO:0000256" key="1">
    <source>
        <dbReference type="ARBA" id="ARBA00012513"/>
    </source>
</evidence>
<dbReference type="GO" id="GO:0005737">
    <property type="term" value="C:cytoplasm"/>
    <property type="evidence" value="ECO:0007669"/>
    <property type="project" value="TreeGrafter"/>
</dbReference>
<dbReference type="EMBL" id="LACB01001184">
    <property type="protein sequence ID" value="KAJ9480671.1"/>
    <property type="molecule type" value="Genomic_DNA"/>
</dbReference>
<dbReference type="AlphaFoldDB" id="A0AAI9X1N9"/>